<name>G7JKQ5_MEDTR</name>
<dbReference type="Pfam" id="PF20168">
    <property type="entry name" value="PDS5"/>
    <property type="match status" value="1"/>
</dbReference>
<evidence type="ECO:0000313" key="7">
    <source>
        <dbReference type="EnsemblPlants" id="AES87571"/>
    </source>
</evidence>
<dbReference type="PANTHER" id="PTHR12663:SF69">
    <property type="entry name" value="SISTER CHROMATID COHESION PROTEIN PDS5 HOMOLOG E"/>
    <property type="match status" value="1"/>
</dbReference>
<reference evidence="6" key="4">
    <citation type="journal article" date="2018" name="Nat. Plants">
        <title>Whole-genome landscape of Medicago truncatula symbiotic genes.</title>
        <authorList>
            <person name="Pecrix Y."/>
            <person name="Gamas P."/>
            <person name="Carrere S."/>
        </authorList>
    </citation>
    <scope>NUCLEOTIDE SEQUENCE</scope>
    <source>
        <tissue evidence="6">Leaves</tissue>
    </source>
</reference>
<dbReference type="STRING" id="3880.G7JKQ5"/>
<dbReference type="HOGENOM" id="CLU_1725013_0_0_1"/>
<evidence type="ECO:0000313" key="8">
    <source>
        <dbReference type="Proteomes" id="UP000002051"/>
    </source>
</evidence>
<protein>
    <submittedName>
        <fullName evidence="5">Sister chromatid cohesion PDS5-like protein, putative</fullName>
    </submittedName>
</protein>
<evidence type="ECO:0000256" key="3">
    <source>
        <dbReference type="ARBA" id="ARBA00023204"/>
    </source>
</evidence>
<dbReference type="EMBL" id="PSQE01000004">
    <property type="protein sequence ID" value="RHN59470.1"/>
    <property type="molecule type" value="Genomic_DNA"/>
</dbReference>
<dbReference type="GO" id="GO:0005634">
    <property type="term" value="C:nucleus"/>
    <property type="evidence" value="ECO:0007669"/>
    <property type="project" value="UniProtKB-SubCell"/>
</dbReference>
<dbReference type="Proteomes" id="UP000002051">
    <property type="component" value="Chromosome 4"/>
</dbReference>
<dbReference type="InterPro" id="IPR039776">
    <property type="entry name" value="Pds5"/>
</dbReference>
<keyword evidence="2" id="KW-0227">DNA damage</keyword>
<evidence type="ECO:0000256" key="4">
    <source>
        <dbReference type="ARBA" id="ARBA00023242"/>
    </source>
</evidence>
<dbReference type="eggNOG" id="KOG1525">
    <property type="taxonomic scope" value="Eukaryota"/>
</dbReference>
<dbReference type="OMA" id="NAPYNDE"/>
<dbReference type="GO" id="GO:0007064">
    <property type="term" value="P:mitotic sister chromatid cohesion"/>
    <property type="evidence" value="ECO:0007669"/>
    <property type="project" value="InterPro"/>
</dbReference>
<keyword evidence="4" id="KW-0539">Nucleus</keyword>
<gene>
    <name evidence="5" type="ordered locus">MTR_4g030130</name>
    <name evidence="6" type="ORF">MtrunA17_Chr4g0013631</name>
</gene>
<reference evidence="5 8" key="1">
    <citation type="journal article" date="2011" name="Nature">
        <title>The Medicago genome provides insight into the evolution of rhizobial symbioses.</title>
        <authorList>
            <person name="Young N.D."/>
            <person name="Debelle F."/>
            <person name="Oldroyd G.E."/>
            <person name="Geurts R."/>
            <person name="Cannon S.B."/>
            <person name="Udvardi M.K."/>
            <person name="Benedito V.A."/>
            <person name="Mayer K.F."/>
            <person name="Gouzy J."/>
            <person name="Schoof H."/>
            <person name="Van de Peer Y."/>
            <person name="Proost S."/>
            <person name="Cook D.R."/>
            <person name="Meyers B.C."/>
            <person name="Spannagl M."/>
            <person name="Cheung F."/>
            <person name="De Mita S."/>
            <person name="Krishnakumar V."/>
            <person name="Gundlach H."/>
            <person name="Zhou S."/>
            <person name="Mudge J."/>
            <person name="Bharti A.K."/>
            <person name="Murray J.D."/>
            <person name="Naoumkina M.A."/>
            <person name="Rosen B."/>
            <person name="Silverstein K.A."/>
            <person name="Tang H."/>
            <person name="Rombauts S."/>
            <person name="Zhao P.X."/>
            <person name="Zhou P."/>
            <person name="Barbe V."/>
            <person name="Bardou P."/>
            <person name="Bechner M."/>
            <person name="Bellec A."/>
            <person name="Berger A."/>
            <person name="Berges H."/>
            <person name="Bidwell S."/>
            <person name="Bisseling T."/>
            <person name="Choisne N."/>
            <person name="Couloux A."/>
            <person name="Denny R."/>
            <person name="Deshpande S."/>
            <person name="Dai X."/>
            <person name="Doyle J.J."/>
            <person name="Dudez A.M."/>
            <person name="Farmer A.D."/>
            <person name="Fouteau S."/>
            <person name="Franken C."/>
            <person name="Gibelin C."/>
            <person name="Gish J."/>
            <person name="Goldstein S."/>
            <person name="Gonzalez A.J."/>
            <person name="Green P.J."/>
            <person name="Hallab A."/>
            <person name="Hartog M."/>
            <person name="Hua A."/>
            <person name="Humphray S.J."/>
            <person name="Jeong D.H."/>
            <person name="Jing Y."/>
            <person name="Jocker A."/>
            <person name="Kenton S.M."/>
            <person name="Kim D.J."/>
            <person name="Klee K."/>
            <person name="Lai H."/>
            <person name="Lang C."/>
            <person name="Lin S."/>
            <person name="Macmil S.L."/>
            <person name="Magdelenat G."/>
            <person name="Matthews L."/>
            <person name="McCorrison J."/>
            <person name="Monaghan E.L."/>
            <person name="Mun J.H."/>
            <person name="Najar F.Z."/>
            <person name="Nicholson C."/>
            <person name="Noirot C."/>
            <person name="O'Bleness M."/>
            <person name="Paule C.R."/>
            <person name="Poulain J."/>
            <person name="Prion F."/>
            <person name="Qin B."/>
            <person name="Qu C."/>
            <person name="Retzel E.F."/>
            <person name="Riddle C."/>
            <person name="Sallet E."/>
            <person name="Samain S."/>
            <person name="Samson N."/>
            <person name="Sanders I."/>
            <person name="Saurat O."/>
            <person name="Scarpelli C."/>
            <person name="Schiex T."/>
            <person name="Segurens B."/>
            <person name="Severin A.J."/>
            <person name="Sherrier D.J."/>
            <person name="Shi R."/>
            <person name="Sims S."/>
            <person name="Singer S.R."/>
            <person name="Sinharoy S."/>
            <person name="Sterck L."/>
            <person name="Viollet A."/>
            <person name="Wang B.B."/>
            <person name="Wang K."/>
            <person name="Wang M."/>
            <person name="Wang X."/>
            <person name="Warfsmann J."/>
            <person name="Weissenbach J."/>
            <person name="White D.D."/>
            <person name="White J.D."/>
            <person name="Wiley G.B."/>
            <person name="Wincker P."/>
            <person name="Xing Y."/>
            <person name="Yang L."/>
            <person name="Yao Z."/>
            <person name="Ying F."/>
            <person name="Zhai J."/>
            <person name="Zhou L."/>
            <person name="Zuber A."/>
            <person name="Denarie J."/>
            <person name="Dixon R.A."/>
            <person name="May G.D."/>
            <person name="Schwartz D.C."/>
            <person name="Rogers J."/>
            <person name="Quetier F."/>
            <person name="Town C.D."/>
            <person name="Roe B.A."/>
        </authorList>
    </citation>
    <scope>NUCLEOTIDE SEQUENCE [LARGE SCALE GENOMIC DNA]</scope>
    <source>
        <strain evidence="5">A17</strain>
        <strain evidence="7 8">cv. Jemalong A17</strain>
    </source>
</reference>
<comment type="subcellular location">
    <subcellularLocation>
        <location evidence="1">Nucleus</location>
    </subcellularLocation>
</comment>
<evidence type="ECO:0000313" key="6">
    <source>
        <dbReference type="EMBL" id="RHN59470.1"/>
    </source>
</evidence>
<dbReference type="Proteomes" id="UP000265566">
    <property type="component" value="Chromosome 4"/>
</dbReference>
<keyword evidence="3" id="KW-0234">DNA repair</keyword>
<dbReference type="Gramene" id="rna21501">
    <property type="protein sequence ID" value="RHN59470.1"/>
    <property type="gene ID" value="gene21501"/>
</dbReference>
<reference evidence="7" key="3">
    <citation type="submission" date="2015-04" db="UniProtKB">
        <authorList>
            <consortium name="EnsemblPlants"/>
        </authorList>
    </citation>
    <scope>IDENTIFICATION</scope>
    <source>
        <strain evidence="7">cv. Jemalong A17</strain>
    </source>
</reference>
<reference evidence="5 8" key="2">
    <citation type="journal article" date="2014" name="BMC Genomics">
        <title>An improved genome release (version Mt4.0) for the model legume Medicago truncatula.</title>
        <authorList>
            <person name="Tang H."/>
            <person name="Krishnakumar V."/>
            <person name="Bidwell S."/>
            <person name="Rosen B."/>
            <person name="Chan A."/>
            <person name="Zhou S."/>
            <person name="Gentzbittel L."/>
            <person name="Childs K.L."/>
            <person name="Yandell M."/>
            <person name="Gundlach H."/>
            <person name="Mayer K.F."/>
            <person name="Schwartz D.C."/>
            <person name="Town C.D."/>
        </authorList>
    </citation>
    <scope>GENOME REANNOTATION</scope>
    <source>
        <strain evidence="7 8">cv. Jemalong A17</strain>
    </source>
</reference>
<dbReference type="EnsemblPlants" id="AES87571">
    <property type="protein sequence ID" value="AES87571"/>
    <property type="gene ID" value="MTR_4g030130"/>
</dbReference>
<evidence type="ECO:0000313" key="5">
    <source>
        <dbReference type="EMBL" id="AES87571.1"/>
    </source>
</evidence>
<keyword evidence="8" id="KW-1185">Reference proteome</keyword>
<evidence type="ECO:0000256" key="1">
    <source>
        <dbReference type="ARBA" id="ARBA00004123"/>
    </source>
</evidence>
<sequence>MASSIDRIVLSNDRVTVQKLRDVGRKLSKNLASSVDKLLEILDKLELVLSNLDQDPAKPIQESLVLPMKTLISDELLRHTDDDVKISVTACLTEIARITAPNAPYNDEHMKEYLKLMADAFEKLSGVSGRGYEKAITRKNFKDQNILDHAGP</sequence>
<dbReference type="PaxDb" id="3880-AES87571"/>
<evidence type="ECO:0000256" key="2">
    <source>
        <dbReference type="ARBA" id="ARBA00022763"/>
    </source>
</evidence>
<proteinExistence type="predicted"/>
<dbReference type="GO" id="GO:0006281">
    <property type="term" value="P:DNA repair"/>
    <property type="evidence" value="ECO:0007669"/>
    <property type="project" value="UniProtKB-KW"/>
</dbReference>
<accession>G7JKQ5</accession>
<dbReference type="AlphaFoldDB" id="G7JKQ5"/>
<organism evidence="5 8">
    <name type="scientific">Medicago truncatula</name>
    <name type="common">Barrel medic</name>
    <name type="synonym">Medicago tribuloides</name>
    <dbReference type="NCBI Taxonomy" id="3880"/>
    <lineage>
        <taxon>Eukaryota</taxon>
        <taxon>Viridiplantae</taxon>
        <taxon>Streptophyta</taxon>
        <taxon>Embryophyta</taxon>
        <taxon>Tracheophyta</taxon>
        <taxon>Spermatophyta</taxon>
        <taxon>Magnoliopsida</taxon>
        <taxon>eudicotyledons</taxon>
        <taxon>Gunneridae</taxon>
        <taxon>Pentapetalae</taxon>
        <taxon>rosids</taxon>
        <taxon>fabids</taxon>
        <taxon>Fabales</taxon>
        <taxon>Fabaceae</taxon>
        <taxon>Papilionoideae</taxon>
        <taxon>50 kb inversion clade</taxon>
        <taxon>NPAAA clade</taxon>
        <taxon>Hologalegina</taxon>
        <taxon>IRL clade</taxon>
        <taxon>Trifolieae</taxon>
        <taxon>Medicago</taxon>
    </lineage>
</organism>
<dbReference type="EMBL" id="CM001220">
    <property type="protein sequence ID" value="AES87571.1"/>
    <property type="molecule type" value="Genomic_DNA"/>
</dbReference>
<dbReference type="PANTHER" id="PTHR12663">
    <property type="entry name" value="ANDROGEN INDUCED INHIBITOR OF PROLIFERATION AS3 / PDS5-RELATED"/>
    <property type="match status" value="1"/>
</dbReference>